<feature type="domain" description="AB hydrolase-1" evidence="2">
    <location>
        <begin position="33"/>
        <end position="131"/>
    </location>
</feature>
<dbReference type="Pfam" id="PF00561">
    <property type="entry name" value="Abhydrolase_1"/>
    <property type="match status" value="1"/>
</dbReference>
<dbReference type="GO" id="GO:0016787">
    <property type="term" value="F:hydrolase activity"/>
    <property type="evidence" value="ECO:0007669"/>
    <property type="project" value="UniProtKB-KW"/>
</dbReference>
<dbReference type="InterPro" id="IPR029058">
    <property type="entry name" value="AB_hydrolase_fold"/>
</dbReference>
<dbReference type="PRINTS" id="PR00412">
    <property type="entry name" value="EPOXHYDRLASE"/>
</dbReference>
<keyword evidence="4" id="KW-1185">Reference proteome</keyword>
<evidence type="ECO:0000313" key="3">
    <source>
        <dbReference type="EMBL" id="OXM59491.1"/>
    </source>
</evidence>
<dbReference type="OrthoDB" id="3507586at2"/>
<reference evidence="4" key="1">
    <citation type="submission" date="2017-07" db="EMBL/GenBank/DDBJ databases">
        <title>Comparative genome mining reveals phylogenetic distribution patterns of secondary metabolites in Amycolatopsis.</title>
        <authorList>
            <person name="Adamek M."/>
            <person name="Alanjary M."/>
            <person name="Sales-Ortells H."/>
            <person name="Goodfellow M."/>
            <person name="Bull A.T."/>
            <person name="Kalinowski J."/>
            <person name="Ziemert N."/>
        </authorList>
    </citation>
    <scope>NUCLEOTIDE SEQUENCE [LARGE SCALE GENOMIC DNA]</scope>
    <source>
        <strain evidence="4">H5</strain>
    </source>
</reference>
<evidence type="ECO:0000313" key="4">
    <source>
        <dbReference type="Proteomes" id="UP000215199"/>
    </source>
</evidence>
<dbReference type="RefSeq" id="WP_093954199.1">
    <property type="nucleotide sequence ID" value="NZ_NMUL01000082.1"/>
</dbReference>
<organism evidence="3 4">
    <name type="scientific">Amycolatopsis vastitatis</name>
    <dbReference type="NCBI Taxonomy" id="1905142"/>
    <lineage>
        <taxon>Bacteria</taxon>
        <taxon>Bacillati</taxon>
        <taxon>Actinomycetota</taxon>
        <taxon>Actinomycetes</taxon>
        <taxon>Pseudonocardiales</taxon>
        <taxon>Pseudonocardiaceae</taxon>
        <taxon>Amycolatopsis</taxon>
    </lineage>
</organism>
<dbReference type="EMBL" id="NMUL01000082">
    <property type="protein sequence ID" value="OXM59491.1"/>
    <property type="molecule type" value="Genomic_DNA"/>
</dbReference>
<dbReference type="InterPro" id="IPR000073">
    <property type="entry name" value="AB_hydrolase_1"/>
</dbReference>
<accession>A0A229SLG7</accession>
<dbReference type="Gene3D" id="3.40.50.1820">
    <property type="entry name" value="alpha/beta hydrolase"/>
    <property type="match status" value="1"/>
</dbReference>
<name>A0A229SLG7_9PSEU</name>
<protein>
    <submittedName>
        <fullName evidence="3">Alpha/beta hydrolase</fullName>
    </submittedName>
</protein>
<comment type="caution">
    <text evidence="3">The sequence shown here is derived from an EMBL/GenBank/DDBJ whole genome shotgun (WGS) entry which is preliminary data.</text>
</comment>
<dbReference type="Proteomes" id="UP000215199">
    <property type="component" value="Unassembled WGS sequence"/>
</dbReference>
<dbReference type="InterPro" id="IPR000639">
    <property type="entry name" value="Epox_hydrolase-like"/>
</dbReference>
<sequence length="310" mass="33348">MNRLAATIPGVDHHQVNLNSTELHYVAAGTAGYPVLLVHGFPETWWVFHKLIPLLSEHHRVFAVDLRGFGDSATATPEHDSATAAKDLSDLIAYLDVGPVHLTGQDISGPTTFRVAATRRDLVRSYTGIETALPGFGAEMLADVTHGGAWHIGVLAAPGIPEMLLTGREREFLTDYAIPSLTANPDAFTDADIDELVRSYARPDAFAGAAGLYRSLLSEGEELRTLAARKLDMPVLAVAGRSANFTPTTLRQVATDVTAVHIERIGHYVAMEAPDQLAATLHSFYTDIDRISASAASRSTADDQAHSCLK</sequence>
<evidence type="ECO:0000259" key="2">
    <source>
        <dbReference type="Pfam" id="PF00561"/>
    </source>
</evidence>
<dbReference type="AlphaFoldDB" id="A0A229SLG7"/>
<evidence type="ECO:0000256" key="1">
    <source>
        <dbReference type="ARBA" id="ARBA00022801"/>
    </source>
</evidence>
<proteinExistence type="predicted"/>
<dbReference type="SUPFAM" id="SSF53474">
    <property type="entry name" value="alpha/beta-Hydrolases"/>
    <property type="match status" value="1"/>
</dbReference>
<gene>
    <name evidence="3" type="ORF">CF165_47560</name>
</gene>
<keyword evidence="1 3" id="KW-0378">Hydrolase</keyword>
<dbReference type="PANTHER" id="PTHR43329">
    <property type="entry name" value="EPOXIDE HYDROLASE"/>
    <property type="match status" value="1"/>
</dbReference>